<sequence length="54" mass="6264">MERRLDGCARVEGQTWRCNAGGEEKRAAKHRERNSRRKAYALARFSSNFVLRPA</sequence>
<gene>
    <name evidence="1" type="ORF">WN55_09571</name>
</gene>
<organism evidence="1 2">
    <name type="scientific">Dufourea novaeangliae</name>
    <name type="common">Sweat bee</name>
    <dbReference type="NCBI Taxonomy" id="178035"/>
    <lineage>
        <taxon>Eukaryota</taxon>
        <taxon>Metazoa</taxon>
        <taxon>Ecdysozoa</taxon>
        <taxon>Arthropoda</taxon>
        <taxon>Hexapoda</taxon>
        <taxon>Insecta</taxon>
        <taxon>Pterygota</taxon>
        <taxon>Neoptera</taxon>
        <taxon>Endopterygota</taxon>
        <taxon>Hymenoptera</taxon>
        <taxon>Apocrita</taxon>
        <taxon>Aculeata</taxon>
        <taxon>Apoidea</taxon>
        <taxon>Anthophila</taxon>
        <taxon>Halictidae</taxon>
        <taxon>Rophitinae</taxon>
        <taxon>Dufourea</taxon>
    </lineage>
</organism>
<protein>
    <submittedName>
        <fullName evidence="1">Uncharacterized protein</fullName>
    </submittedName>
</protein>
<reference evidence="1 2" key="1">
    <citation type="submission" date="2015-07" db="EMBL/GenBank/DDBJ databases">
        <title>The genome of Dufourea novaeangliae.</title>
        <authorList>
            <person name="Pan H."/>
            <person name="Kapheim K."/>
        </authorList>
    </citation>
    <scope>NUCLEOTIDE SEQUENCE [LARGE SCALE GENOMIC DNA]</scope>
    <source>
        <strain evidence="1">0120121106</strain>
        <tissue evidence="1">Whole body</tissue>
    </source>
</reference>
<keyword evidence="2" id="KW-1185">Reference proteome</keyword>
<proteinExistence type="predicted"/>
<name>A0A154NYX5_DUFNO</name>
<evidence type="ECO:0000313" key="1">
    <source>
        <dbReference type="EMBL" id="KZC04772.1"/>
    </source>
</evidence>
<accession>A0A154NYX5</accession>
<dbReference type="Proteomes" id="UP000076502">
    <property type="component" value="Unassembled WGS sequence"/>
</dbReference>
<dbReference type="AlphaFoldDB" id="A0A154NYX5"/>
<evidence type="ECO:0000313" key="2">
    <source>
        <dbReference type="Proteomes" id="UP000076502"/>
    </source>
</evidence>
<dbReference type="EMBL" id="KQ434783">
    <property type="protein sequence ID" value="KZC04772.1"/>
    <property type="molecule type" value="Genomic_DNA"/>
</dbReference>